<evidence type="ECO:0000256" key="2">
    <source>
        <dbReference type="ARBA" id="ARBA00023015"/>
    </source>
</evidence>
<dbReference type="InterPro" id="IPR005119">
    <property type="entry name" value="LysR_subst-bd"/>
</dbReference>
<evidence type="ECO:0000259" key="5">
    <source>
        <dbReference type="PROSITE" id="PS50931"/>
    </source>
</evidence>
<dbReference type="Proteomes" id="UP000609531">
    <property type="component" value="Unassembled WGS sequence"/>
</dbReference>
<dbReference type="SUPFAM" id="SSF53850">
    <property type="entry name" value="Periplasmic binding protein-like II"/>
    <property type="match status" value="1"/>
</dbReference>
<dbReference type="GO" id="GO:0043565">
    <property type="term" value="F:sequence-specific DNA binding"/>
    <property type="evidence" value="ECO:0007669"/>
    <property type="project" value="TreeGrafter"/>
</dbReference>
<sequence>MRLDWLRAFRAVMQTGTATGAAAILLRTQPQVSRMIASLEDAVGLKLFRREGRRLVPTEQALLFLQYVEPLLIGLEGIGHAADDIRHDRGRPLLVAAEPFLLHKAVPEAITALNAAADFRCTIDICIRGLGLWMSRGNADLGVVALPFSQTDMERTVFAEAEVVAVLPPGHRLAAEPALQMQDLRNERFIGLSTSTLLRAQIDIAAARVGISLDPVVNATSGVTACDFVARGLGMTIADPIIAQSFVSRGVTVRRLRAGLKLTYGYLTARQAPSAAARLAMDMIAATVSRLGGDFVTLAPAYRHLGRPASAA</sequence>
<reference evidence="6" key="1">
    <citation type="submission" date="2020-12" db="EMBL/GenBank/DDBJ databases">
        <title>Bacterial taxonomy.</title>
        <authorList>
            <person name="Pan X."/>
        </authorList>
    </citation>
    <scope>NUCLEOTIDE SEQUENCE</scope>
    <source>
        <strain evidence="6">B2012</strain>
    </source>
</reference>
<dbReference type="PANTHER" id="PTHR30427">
    <property type="entry name" value="TRANSCRIPTIONAL ACTIVATOR PROTEIN LYSR"/>
    <property type="match status" value="1"/>
</dbReference>
<evidence type="ECO:0000313" key="6">
    <source>
        <dbReference type="EMBL" id="MBJ3778870.1"/>
    </source>
</evidence>
<gene>
    <name evidence="6" type="ORF">JCR33_24445</name>
</gene>
<dbReference type="SUPFAM" id="SSF46785">
    <property type="entry name" value="Winged helix' DNA-binding domain"/>
    <property type="match status" value="1"/>
</dbReference>
<keyword evidence="4" id="KW-0804">Transcription</keyword>
<dbReference type="PROSITE" id="PS50931">
    <property type="entry name" value="HTH_LYSR"/>
    <property type="match status" value="1"/>
</dbReference>
<dbReference type="InterPro" id="IPR000847">
    <property type="entry name" value="LysR_HTH_N"/>
</dbReference>
<evidence type="ECO:0000256" key="4">
    <source>
        <dbReference type="ARBA" id="ARBA00023163"/>
    </source>
</evidence>
<evidence type="ECO:0000256" key="1">
    <source>
        <dbReference type="ARBA" id="ARBA00009437"/>
    </source>
</evidence>
<dbReference type="Pfam" id="PF03466">
    <property type="entry name" value="LysR_substrate"/>
    <property type="match status" value="1"/>
</dbReference>
<dbReference type="EMBL" id="JAEKJA010000046">
    <property type="protein sequence ID" value="MBJ3778870.1"/>
    <property type="molecule type" value="Genomic_DNA"/>
</dbReference>
<dbReference type="RefSeq" id="WP_198884771.1">
    <property type="nucleotide sequence ID" value="NZ_JAEKJA010000046.1"/>
</dbReference>
<feature type="domain" description="HTH lysR-type" evidence="5">
    <location>
        <begin position="1"/>
        <end position="58"/>
    </location>
</feature>
<name>A0A934MJG7_9HYPH</name>
<dbReference type="Gene3D" id="1.10.10.10">
    <property type="entry name" value="Winged helix-like DNA-binding domain superfamily/Winged helix DNA-binding domain"/>
    <property type="match status" value="1"/>
</dbReference>
<accession>A0A934MJG7</accession>
<keyword evidence="2" id="KW-0805">Transcription regulation</keyword>
<dbReference type="Gene3D" id="3.40.190.290">
    <property type="match status" value="1"/>
</dbReference>
<protein>
    <submittedName>
        <fullName evidence="6">LysR family transcriptional regulator</fullName>
    </submittedName>
</protein>
<dbReference type="InterPro" id="IPR036388">
    <property type="entry name" value="WH-like_DNA-bd_sf"/>
</dbReference>
<evidence type="ECO:0000256" key="3">
    <source>
        <dbReference type="ARBA" id="ARBA00023125"/>
    </source>
</evidence>
<keyword evidence="3" id="KW-0238">DNA-binding</keyword>
<dbReference type="Pfam" id="PF00126">
    <property type="entry name" value="HTH_1"/>
    <property type="match status" value="1"/>
</dbReference>
<keyword evidence="7" id="KW-1185">Reference proteome</keyword>
<comment type="similarity">
    <text evidence="1">Belongs to the LysR transcriptional regulatory family.</text>
</comment>
<dbReference type="GO" id="GO:0010628">
    <property type="term" value="P:positive regulation of gene expression"/>
    <property type="evidence" value="ECO:0007669"/>
    <property type="project" value="TreeGrafter"/>
</dbReference>
<dbReference type="AlphaFoldDB" id="A0A934MJG7"/>
<evidence type="ECO:0000313" key="7">
    <source>
        <dbReference type="Proteomes" id="UP000609531"/>
    </source>
</evidence>
<organism evidence="6 7">
    <name type="scientific">Acuticoccus mangrovi</name>
    <dbReference type="NCBI Taxonomy" id="2796142"/>
    <lineage>
        <taxon>Bacteria</taxon>
        <taxon>Pseudomonadati</taxon>
        <taxon>Pseudomonadota</taxon>
        <taxon>Alphaproteobacteria</taxon>
        <taxon>Hyphomicrobiales</taxon>
        <taxon>Amorphaceae</taxon>
        <taxon>Acuticoccus</taxon>
    </lineage>
</organism>
<dbReference type="PANTHER" id="PTHR30427:SF1">
    <property type="entry name" value="TRANSCRIPTIONAL ACTIVATOR PROTEIN LYSR"/>
    <property type="match status" value="1"/>
</dbReference>
<proteinExistence type="inferred from homology"/>
<comment type="caution">
    <text evidence="6">The sequence shown here is derived from an EMBL/GenBank/DDBJ whole genome shotgun (WGS) entry which is preliminary data.</text>
</comment>
<dbReference type="InterPro" id="IPR036390">
    <property type="entry name" value="WH_DNA-bd_sf"/>
</dbReference>
<dbReference type="GO" id="GO:0003700">
    <property type="term" value="F:DNA-binding transcription factor activity"/>
    <property type="evidence" value="ECO:0007669"/>
    <property type="project" value="InterPro"/>
</dbReference>